<evidence type="ECO:0000256" key="1">
    <source>
        <dbReference type="SAM" id="MobiDB-lite"/>
    </source>
</evidence>
<proteinExistence type="predicted"/>
<sequence length="187" mass="20969">MFEDITSDGTDHWNPSTGIPPSSSAAIPDTIDIEAITDVDFLEDPQVPPSPAMPPSPSMPPSPFVPSTNKRLGKTIDDKHKKPRTTQVMQDEITQIKNIAKESQETVQSFIKNDDATSVASTMNEVLALGILEGSDEHYIATEFFIKREQREMFLHMGVAARKDWLRRKFAMTCHVMMIVMMTTNMK</sequence>
<dbReference type="OMA" id="CELFAFE"/>
<feature type="compositionally biased region" description="Pro residues" evidence="1">
    <location>
        <begin position="46"/>
        <end position="64"/>
    </location>
</feature>
<name>A0A9R1S8A2_TRITD</name>
<reference evidence="2 3" key="1">
    <citation type="submission" date="2017-09" db="EMBL/GenBank/DDBJ databases">
        <authorList>
            <consortium name="International Durum Wheat Genome Sequencing Consortium (IDWGSC)"/>
            <person name="Milanesi L."/>
        </authorList>
    </citation>
    <scope>NUCLEOTIDE SEQUENCE [LARGE SCALE GENOMIC DNA]</scope>
    <source>
        <strain evidence="3">cv. Svevo</strain>
    </source>
</reference>
<dbReference type="PANTHER" id="PTHR47851">
    <property type="entry name" value="OS06G0588700 PROTEIN-RELATED"/>
    <property type="match status" value="1"/>
</dbReference>
<dbReference type="PANTHER" id="PTHR47851:SF5">
    <property type="entry name" value="MYB_SANT-LIKE DOMAIN-CONTAINING PROTEIN"/>
    <property type="match status" value="1"/>
</dbReference>
<feature type="compositionally biased region" description="Polar residues" evidence="1">
    <location>
        <begin position="13"/>
        <end position="25"/>
    </location>
</feature>
<evidence type="ECO:0000313" key="3">
    <source>
        <dbReference type="Proteomes" id="UP000324705"/>
    </source>
</evidence>
<gene>
    <name evidence="2" type="ORF">TRITD_3Bv1G244520</name>
</gene>
<organism evidence="2 3">
    <name type="scientific">Triticum turgidum subsp. durum</name>
    <name type="common">Durum wheat</name>
    <name type="synonym">Triticum durum</name>
    <dbReference type="NCBI Taxonomy" id="4567"/>
    <lineage>
        <taxon>Eukaryota</taxon>
        <taxon>Viridiplantae</taxon>
        <taxon>Streptophyta</taxon>
        <taxon>Embryophyta</taxon>
        <taxon>Tracheophyta</taxon>
        <taxon>Spermatophyta</taxon>
        <taxon>Magnoliopsida</taxon>
        <taxon>Liliopsida</taxon>
        <taxon>Poales</taxon>
        <taxon>Poaceae</taxon>
        <taxon>BOP clade</taxon>
        <taxon>Pooideae</taxon>
        <taxon>Triticodae</taxon>
        <taxon>Triticeae</taxon>
        <taxon>Triticinae</taxon>
        <taxon>Triticum</taxon>
    </lineage>
</organism>
<accession>A0A9R1S8A2</accession>
<dbReference type="Proteomes" id="UP000324705">
    <property type="component" value="Chromosome 3B"/>
</dbReference>
<dbReference type="Gramene" id="TRITD3Bv1G244520.2">
    <property type="protein sequence ID" value="TRITD3Bv1G244520.2"/>
    <property type="gene ID" value="TRITD3Bv1G244520"/>
</dbReference>
<dbReference type="AlphaFoldDB" id="A0A9R1S8A2"/>
<evidence type="ECO:0000313" key="2">
    <source>
        <dbReference type="EMBL" id="VAH84140.1"/>
    </source>
</evidence>
<protein>
    <submittedName>
        <fullName evidence="2">Uncharacterized protein</fullName>
    </submittedName>
</protein>
<dbReference type="EMBL" id="LT934116">
    <property type="protein sequence ID" value="VAH84140.1"/>
    <property type="molecule type" value="Genomic_DNA"/>
</dbReference>
<feature type="region of interest" description="Disordered" evidence="1">
    <location>
        <begin position="1"/>
        <end position="27"/>
    </location>
</feature>
<feature type="region of interest" description="Disordered" evidence="1">
    <location>
        <begin position="43"/>
        <end position="83"/>
    </location>
</feature>
<keyword evidence="3" id="KW-1185">Reference proteome</keyword>